<evidence type="ECO:0000256" key="3">
    <source>
        <dbReference type="ARBA" id="ARBA00022679"/>
    </source>
</evidence>
<keyword evidence="10 12" id="KW-0238">DNA-binding</keyword>
<feature type="domain" description="Toprim" evidence="16">
    <location>
        <begin position="259"/>
        <end position="340"/>
    </location>
</feature>
<name>A0A1G9JUA6_9FIRM</name>
<dbReference type="GO" id="GO:0003677">
    <property type="term" value="F:DNA binding"/>
    <property type="evidence" value="ECO:0007669"/>
    <property type="project" value="UniProtKB-KW"/>
</dbReference>
<keyword evidence="5 12" id="KW-0235">DNA replication</keyword>
<dbReference type="Gene3D" id="3.90.580.10">
    <property type="entry name" value="Zinc finger, CHC2-type domain"/>
    <property type="match status" value="1"/>
</dbReference>
<dbReference type="EMBL" id="FNGO01000004">
    <property type="protein sequence ID" value="SDL40846.1"/>
    <property type="molecule type" value="Genomic_DNA"/>
</dbReference>
<comment type="subunit">
    <text evidence="12">Monomer. Interacts with DnaB.</text>
</comment>
<dbReference type="Gene3D" id="3.90.980.10">
    <property type="entry name" value="DNA primase, catalytic core, N-terminal domain"/>
    <property type="match status" value="1"/>
</dbReference>
<keyword evidence="6 12" id="KW-0479">Metal-binding</keyword>
<dbReference type="AlphaFoldDB" id="A0A1G9JUA6"/>
<dbReference type="InterPro" id="IPR030846">
    <property type="entry name" value="DnaG_bac"/>
</dbReference>
<dbReference type="InterPro" id="IPR050219">
    <property type="entry name" value="DnaG_primase"/>
</dbReference>
<dbReference type="Pfam" id="PF01807">
    <property type="entry name" value="Zn_ribbon_DnaG"/>
    <property type="match status" value="1"/>
</dbReference>
<dbReference type="GO" id="GO:0008270">
    <property type="term" value="F:zinc ion binding"/>
    <property type="evidence" value="ECO:0007669"/>
    <property type="project" value="UniProtKB-UniRule"/>
</dbReference>
<evidence type="ECO:0000256" key="10">
    <source>
        <dbReference type="ARBA" id="ARBA00023125"/>
    </source>
</evidence>
<dbReference type="InterPro" id="IPR036977">
    <property type="entry name" value="DNA_primase_Znf_CHC2"/>
</dbReference>
<keyword evidence="8 12" id="KW-0862">Zinc</keyword>
<evidence type="ECO:0000256" key="15">
    <source>
        <dbReference type="SAM" id="MobiDB-lite"/>
    </source>
</evidence>
<dbReference type="InterPro" id="IPR019475">
    <property type="entry name" value="DNA_primase_DnaB-bd"/>
</dbReference>
<keyword evidence="11 12" id="KW-0804">Transcription</keyword>
<evidence type="ECO:0000256" key="4">
    <source>
        <dbReference type="ARBA" id="ARBA00022695"/>
    </source>
</evidence>
<keyword evidence="7 12" id="KW-0863">Zinc-finger</keyword>
<dbReference type="STRING" id="321763.SAMN04488692_10489"/>
<comment type="cofactor">
    <cofactor evidence="12 13 14">
        <name>Zn(2+)</name>
        <dbReference type="ChEBI" id="CHEBI:29105"/>
    </cofactor>
    <text evidence="12 13 14">Binds 1 zinc ion per monomer.</text>
</comment>
<dbReference type="InterPro" id="IPR006295">
    <property type="entry name" value="DNA_primase_DnaG"/>
</dbReference>
<dbReference type="EC" id="2.7.7.101" evidence="12"/>
<dbReference type="SMART" id="SM00400">
    <property type="entry name" value="ZnF_CHCC"/>
    <property type="match status" value="1"/>
</dbReference>
<dbReference type="GO" id="GO:0005737">
    <property type="term" value="C:cytoplasm"/>
    <property type="evidence" value="ECO:0007669"/>
    <property type="project" value="TreeGrafter"/>
</dbReference>
<dbReference type="HAMAP" id="MF_00974">
    <property type="entry name" value="DNA_primase_DnaG"/>
    <property type="match status" value="1"/>
</dbReference>
<keyword evidence="9" id="KW-0460">Magnesium</keyword>
<dbReference type="PROSITE" id="PS50880">
    <property type="entry name" value="TOPRIM"/>
    <property type="match status" value="1"/>
</dbReference>
<evidence type="ECO:0000256" key="7">
    <source>
        <dbReference type="ARBA" id="ARBA00022771"/>
    </source>
</evidence>
<evidence type="ECO:0000256" key="8">
    <source>
        <dbReference type="ARBA" id="ARBA00022833"/>
    </source>
</evidence>
<dbReference type="FunFam" id="3.90.980.10:FF:000001">
    <property type="entry name" value="DNA primase"/>
    <property type="match status" value="1"/>
</dbReference>
<dbReference type="InterPro" id="IPR013264">
    <property type="entry name" value="DNAG_N"/>
</dbReference>
<evidence type="ECO:0000256" key="9">
    <source>
        <dbReference type="ARBA" id="ARBA00022842"/>
    </source>
</evidence>
<dbReference type="OrthoDB" id="9803773at2"/>
<keyword evidence="4 12" id="KW-0548">Nucleotidyltransferase</keyword>
<dbReference type="Pfam" id="PF13155">
    <property type="entry name" value="Toprim_2"/>
    <property type="match status" value="1"/>
</dbReference>
<dbReference type="InterPro" id="IPR002694">
    <property type="entry name" value="Znf_CHC2"/>
</dbReference>
<dbReference type="Pfam" id="PF08275">
    <property type="entry name" value="DNAG_N"/>
    <property type="match status" value="1"/>
</dbReference>
<accession>A0A1G9JUA6</accession>
<dbReference type="PANTHER" id="PTHR30313:SF2">
    <property type="entry name" value="DNA PRIMASE"/>
    <property type="match status" value="1"/>
</dbReference>
<dbReference type="RefSeq" id="WP_089758560.1">
    <property type="nucleotide sequence ID" value="NZ_FNGO01000004.1"/>
</dbReference>
<reference evidence="17 18" key="1">
    <citation type="submission" date="2016-10" db="EMBL/GenBank/DDBJ databases">
        <authorList>
            <person name="de Groot N.N."/>
        </authorList>
    </citation>
    <scope>NUCLEOTIDE SEQUENCE [LARGE SCALE GENOMIC DNA]</scope>
    <source>
        <strain evidence="17 18">SLAS-1</strain>
    </source>
</reference>
<dbReference type="PIRSF" id="PIRSF002811">
    <property type="entry name" value="DnaG"/>
    <property type="match status" value="1"/>
</dbReference>
<feature type="region of interest" description="Disordered" evidence="15">
    <location>
        <begin position="432"/>
        <end position="460"/>
    </location>
</feature>
<comment type="domain">
    <text evidence="12">Contains an N-terminal zinc-binding domain, a central core domain that contains the primase activity, and a C-terminal DnaB-binding domain.</text>
</comment>
<dbReference type="InterPro" id="IPR037068">
    <property type="entry name" value="DNA_primase_core_N_sf"/>
</dbReference>
<evidence type="ECO:0000256" key="1">
    <source>
        <dbReference type="ARBA" id="ARBA00022478"/>
    </source>
</evidence>
<feature type="compositionally biased region" description="Basic and acidic residues" evidence="15">
    <location>
        <begin position="432"/>
        <end position="446"/>
    </location>
</feature>
<comment type="function">
    <text evidence="12 13">RNA polymerase that catalyzes the synthesis of short RNA molecules used as primers for DNA polymerase during DNA replication.</text>
</comment>
<dbReference type="GO" id="GO:1990077">
    <property type="term" value="C:primosome complex"/>
    <property type="evidence" value="ECO:0007669"/>
    <property type="project" value="UniProtKB-KW"/>
</dbReference>
<protein>
    <recommendedName>
        <fullName evidence="12 13">DNA primase</fullName>
        <ecNumber evidence="12">2.7.7.101</ecNumber>
    </recommendedName>
</protein>
<keyword evidence="18" id="KW-1185">Reference proteome</keyword>
<keyword evidence="3 12" id="KW-0808">Transferase</keyword>
<dbReference type="InterPro" id="IPR006171">
    <property type="entry name" value="TOPRIM_dom"/>
</dbReference>
<keyword evidence="1 12" id="KW-0240">DNA-directed RNA polymerase</keyword>
<dbReference type="GO" id="GO:0000428">
    <property type="term" value="C:DNA-directed RNA polymerase complex"/>
    <property type="evidence" value="ECO:0007669"/>
    <property type="project" value="UniProtKB-KW"/>
</dbReference>
<dbReference type="InterPro" id="IPR034151">
    <property type="entry name" value="TOPRIM_DnaG_bac"/>
</dbReference>
<evidence type="ECO:0000256" key="5">
    <source>
        <dbReference type="ARBA" id="ARBA00022705"/>
    </source>
</evidence>
<dbReference type="FunFam" id="3.40.1360.10:FF:000002">
    <property type="entry name" value="DNA primase"/>
    <property type="match status" value="1"/>
</dbReference>
<evidence type="ECO:0000256" key="6">
    <source>
        <dbReference type="ARBA" id="ARBA00022723"/>
    </source>
</evidence>
<evidence type="ECO:0000256" key="13">
    <source>
        <dbReference type="PIRNR" id="PIRNR002811"/>
    </source>
</evidence>
<dbReference type="GO" id="GO:0003899">
    <property type="term" value="F:DNA-directed RNA polymerase activity"/>
    <property type="evidence" value="ECO:0007669"/>
    <property type="project" value="UniProtKB-UniRule"/>
</dbReference>
<gene>
    <name evidence="12" type="primary">dnaG</name>
    <name evidence="17" type="ORF">SAMN04488692_10489</name>
</gene>
<keyword evidence="2 12" id="KW-0639">Primosome</keyword>
<dbReference type="Proteomes" id="UP000199476">
    <property type="component" value="Unassembled WGS sequence"/>
</dbReference>
<dbReference type="Gene3D" id="3.40.1360.10">
    <property type="match status" value="1"/>
</dbReference>
<evidence type="ECO:0000313" key="18">
    <source>
        <dbReference type="Proteomes" id="UP000199476"/>
    </source>
</evidence>
<comment type="similarity">
    <text evidence="12 13">Belongs to the DnaG primase family.</text>
</comment>
<dbReference type="FunFam" id="3.90.580.10:FF:000001">
    <property type="entry name" value="DNA primase"/>
    <property type="match status" value="1"/>
</dbReference>
<evidence type="ECO:0000259" key="16">
    <source>
        <dbReference type="PROSITE" id="PS50880"/>
    </source>
</evidence>
<proteinExistence type="inferred from homology"/>
<dbReference type="PANTHER" id="PTHR30313">
    <property type="entry name" value="DNA PRIMASE"/>
    <property type="match status" value="1"/>
</dbReference>
<dbReference type="GO" id="GO:0006269">
    <property type="term" value="P:DNA replication, synthesis of primer"/>
    <property type="evidence" value="ECO:0007669"/>
    <property type="project" value="UniProtKB-UniRule"/>
</dbReference>
<dbReference type="SUPFAM" id="SSF56731">
    <property type="entry name" value="DNA primase core"/>
    <property type="match status" value="1"/>
</dbReference>
<evidence type="ECO:0000256" key="12">
    <source>
        <dbReference type="HAMAP-Rule" id="MF_00974"/>
    </source>
</evidence>
<sequence length="600" mass="68823">MAGINEEFIEKLKDSVDIVDLVEGYLDLEKTGKNYRALCPFHQEDTPSFTINPRKQFFYCFGCGEGGDVISFIMKMDNLSFQEALIDLSDRAGLEMPDISEKKRARMKTRERIFEINNLAARFYNYILMNKDVADSARKYLKDRGFNREQIERFNLGYAPSRWRALLRFFEDRDYSPEMLVKAGLVGKSEKTDNYYDLLRNRIIFPIFNVRDEVIGFGGRVVSSDDSPKYLNSPETPIFSKKHTLYGLNWARESMRKTNQAVVVEGYTDVLTAQSYGLENFVASLGTSFTEQQAELLARYVDKVLIAFDADTAGEAATLRGLDILREAGLAVRVIDLPREVDPDDLLRERGKPFFEDLIEDASALIDYRLDRILSQYDTGDTDEKLQAVKKALNFLATIEDSLTREAYIQKLADKVELSAARLESEVKKHIKKMNEEKNKKNDRFRKTGGNSGHEKKVSGSRQESLEWMVLAAILECSSLDKKTIADIGEGLFSREGAEVLRTIKNMEQINTSTVFSRIKESSRKQLARFLMDEEENAVSVSRVEELLDRLKDRHFEKESRKLLNDLKEFDNISRPDVVNDCLIYYNRLLKRQGGEGDEG</sequence>
<dbReference type="NCBIfam" id="TIGR01391">
    <property type="entry name" value="dnaG"/>
    <property type="match status" value="1"/>
</dbReference>
<dbReference type="SMART" id="SM00493">
    <property type="entry name" value="TOPRIM"/>
    <property type="match status" value="1"/>
</dbReference>
<evidence type="ECO:0000313" key="17">
    <source>
        <dbReference type="EMBL" id="SDL40846.1"/>
    </source>
</evidence>
<evidence type="ECO:0000256" key="14">
    <source>
        <dbReference type="PIRSR" id="PIRSR002811-1"/>
    </source>
</evidence>
<evidence type="ECO:0000256" key="11">
    <source>
        <dbReference type="ARBA" id="ARBA00023163"/>
    </source>
</evidence>
<dbReference type="CDD" id="cd03364">
    <property type="entry name" value="TOPRIM_DnaG_primases"/>
    <property type="match status" value="1"/>
</dbReference>
<dbReference type="SUPFAM" id="SSF57783">
    <property type="entry name" value="Zinc beta-ribbon"/>
    <property type="match status" value="1"/>
</dbReference>
<feature type="zinc finger region" description="CHC2-type" evidence="12 14">
    <location>
        <begin position="39"/>
        <end position="63"/>
    </location>
</feature>
<dbReference type="Pfam" id="PF10410">
    <property type="entry name" value="DnaB_bind"/>
    <property type="match status" value="1"/>
</dbReference>
<comment type="catalytic activity">
    <reaction evidence="12">
        <text>ssDNA + n NTP = ssDNA/pppN(pN)n-1 hybrid + (n-1) diphosphate.</text>
        <dbReference type="EC" id="2.7.7.101"/>
    </reaction>
</comment>
<evidence type="ECO:0000256" key="2">
    <source>
        <dbReference type="ARBA" id="ARBA00022515"/>
    </source>
</evidence>
<organism evidence="17 18">
    <name type="scientific">Halarsenatibacter silvermanii</name>
    <dbReference type="NCBI Taxonomy" id="321763"/>
    <lineage>
        <taxon>Bacteria</taxon>
        <taxon>Bacillati</taxon>
        <taxon>Bacillota</taxon>
        <taxon>Clostridia</taxon>
        <taxon>Halanaerobiales</taxon>
        <taxon>Halarsenatibacteraceae</taxon>
        <taxon>Halarsenatibacter</taxon>
    </lineage>
</organism>